<gene>
    <name evidence="2" type="ORF">BECKLPF1236C_GA0070990_105681</name>
</gene>
<organism evidence="2">
    <name type="scientific">Candidatus Kentrum sp. LPFa</name>
    <dbReference type="NCBI Taxonomy" id="2126335"/>
    <lineage>
        <taxon>Bacteria</taxon>
        <taxon>Pseudomonadati</taxon>
        <taxon>Pseudomonadota</taxon>
        <taxon>Gammaproteobacteria</taxon>
        <taxon>Candidatus Kentrum</taxon>
    </lineage>
</organism>
<proteinExistence type="predicted"/>
<dbReference type="GO" id="GO:0016987">
    <property type="term" value="F:sigma factor activity"/>
    <property type="evidence" value="ECO:0007669"/>
    <property type="project" value="InterPro"/>
</dbReference>
<protein>
    <submittedName>
        <fullName evidence="2">Sigma-70, region 4</fullName>
    </submittedName>
</protein>
<dbReference type="Gene3D" id="1.10.10.60">
    <property type="entry name" value="Homeodomain-like"/>
    <property type="match status" value="1"/>
</dbReference>
<dbReference type="AlphaFoldDB" id="A0A450Y425"/>
<dbReference type="Pfam" id="PF08281">
    <property type="entry name" value="Sigma70_r4_2"/>
    <property type="match status" value="1"/>
</dbReference>
<dbReference type="SUPFAM" id="SSF88659">
    <property type="entry name" value="Sigma3 and sigma4 domains of RNA polymerase sigma factors"/>
    <property type="match status" value="1"/>
</dbReference>
<sequence length="138" mass="15994">MRKIQEILRLKYESKLSHEKIAGALGLSKGAVAKYITQARDQGIVWPLPQGQDLASLEERLALPSERRPATGKAEPDFFQIHVELKRKGVTIQLLWEEYVATHGAAAYQYSRFCDLYRQWRQQQKRSMRQQHFAGEKP</sequence>
<feature type="domain" description="HTH IS408-type" evidence="1">
    <location>
        <begin position="4"/>
        <end position="85"/>
    </location>
</feature>
<dbReference type="GO" id="GO:0003677">
    <property type="term" value="F:DNA binding"/>
    <property type="evidence" value="ECO:0007669"/>
    <property type="project" value="InterPro"/>
</dbReference>
<dbReference type="GO" id="GO:0006352">
    <property type="term" value="P:DNA-templated transcription initiation"/>
    <property type="evidence" value="ECO:0007669"/>
    <property type="project" value="InterPro"/>
</dbReference>
<reference evidence="2" key="1">
    <citation type="submission" date="2019-02" db="EMBL/GenBank/DDBJ databases">
        <authorList>
            <person name="Gruber-Vodicka R. H."/>
            <person name="Seah K. B. B."/>
        </authorList>
    </citation>
    <scope>NUCLEOTIDE SEQUENCE</scope>
    <source>
        <strain evidence="2">BECK_S426</strain>
    </source>
</reference>
<accession>A0A450Y425</accession>
<dbReference type="InterPro" id="IPR013249">
    <property type="entry name" value="RNA_pol_sigma70_r4_t2"/>
</dbReference>
<evidence type="ECO:0000313" key="2">
    <source>
        <dbReference type="EMBL" id="VFK36287.1"/>
    </source>
</evidence>
<dbReference type="InterPro" id="IPR017895">
    <property type="entry name" value="HTH_IS408/IS1162_type"/>
</dbReference>
<dbReference type="InterPro" id="IPR013324">
    <property type="entry name" value="RNA_pol_sigma_r3/r4-like"/>
</dbReference>
<dbReference type="EMBL" id="CAADFP010000568">
    <property type="protein sequence ID" value="VFK36287.1"/>
    <property type="molecule type" value="Genomic_DNA"/>
</dbReference>
<dbReference type="PROSITE" id="PS50532">
    <property type="entry name" value="HTH_IS408"/>
    <property type="match status" value="1"/>
</dbReference>
<name>A0A450Y425_9GAMM</name>
<evidence type="ECO:0000259" key="1">
    <source>
        <dbReference type="PROSITE" id="PS50532"/>
    </source>
</evidence>